<reference evidence="2" key="1">
    <citation type="submission" date="2022-11" db="UniProtKB">
        <authorList>
            <consortium name="WormBaseParasite"/>
        </authorList>
    </citation>
    <scope>IDENTIFICATION</scope>
</reference>
<proteinExistence type="predicted"/>
<evidence type="ECO:0000313" key="1">
    <source>
        <dbReference type="Proteomes" id="UP000887579"/>
    </source>
</evidence>
<dbReference type="Proteomes" id="UP000887579">
    <property type="component" value="Unplaced"/>
</dbReference>
<sequence>MRVASGVAVIFCVASVFAEISFYSEKYLDKAYSNDDKNDAIAATATSQNSSNRNPSSSNFDQNNSEFITLLKDIQINVVAPASDVDEEKMEELKSIKSLNLNIPQRCFSGNDSQIPLTSDEIRFSCLTEALFDDKTTVIWALRGGYSSAKLIPYLQKLFPKPKKEKYFIGFSDITALHLFFTQKWGWKTIYGSVISEILDTKKYDQQNFIKIAKIISGRESVPKITGLIPLNLNAKKLGTKNIVGKLTGGNLAVVETSLATKWQINAFGKILFLEDVNVEAYMVDRSLIHLKQAGIFDGVKAIIFGTVGDDSDGILEVLKNVSSALKIPAFKTDKFGHEHFNFPIIYNTFSMIVPTLNNTFDLVMKL</sequence>
<protein>
    <submittedName>
        <fullName evidence="2">LD-carboxypeptidase</fullName>
    </submittedName>
</protein>
<dbReference type="WBParaSite" id="ES5_v2.g17581.t1">
    <property type="protein sequence ID" value="ES5_v2.g17581.t1"/>
    <property type="gene ID" value="ES5_v2.g17581"/>
</dbReference>
<name>A0AC34FJX9_9BILA</name>
<accession>A0AC34FJX9</accession>
<organism evidence="1 2">
    <name type="scientific">Panagrolaimus sp. ES5</name>
    <dbReference type="NCBI Taxonomy" id="591445"/>
    <lineage>
        <taxon>Eukaryota</taxon>
        <taxon>Metazoa</taxon>
        <taxon>Ecdysozoa</taxon>
        <taxon>Nematoda</taxon>
        <taxon>Chromadorea</taxon>
        <taxon>Rhabditida</taxon>
        <taxon>Tylenchina</taxon>
        <taxon>Panagrolaimomorpha</taxon>
        <taxon>Panagrolaimoidea</taxon>
        <taxon>Panagrolaimidae</taxon>
        <taxon>Panagrolaimus</taxon>
    </lineage>
</organism>
<evidence type="ECO:0000313" key="2">
    <source>
        <dbReference type="WBParaSite" id="ES5_v2.g17581.t1"/>
    </source>
</evidence>